<reference evidence="2" key="1">
    <citation type="submission" date="2020-02" db="EMBL/GenBank/DDBJ databases">
        <authorList>
            <person name="Meier V. D."/>
        </authorList>
    </citation>
    <scope>NUCLEOTIDE SEQUENCE</scope>
    <source>
        <strain evidence="2">AVDCRST_MAG04</strain>
    </source>
</reference>
<feature type="compositionally biased region" description="Basic residues" evidence="1">
    <location>
        <begin position="72"/>
        <end position="88"/>
    </location>
</feature>
<organism evidence="2">
    <name type="scientific">uncultured Acetobacteraceae bacterium</name>
    <dbReference type="NCBI Taxonomy" id="169975"/>
    <lineage>
        <taxon>Bacteria</taxon>
        <taxon>Pseudomonadati</taxon>
        <taxon>Pseudomonadota</taxon>
        <taxon>Alphaproteobacteria</taxon>
        <taxon>Acetobacterales</taxon>
        <taxon>Acetobacteraceae</taxon>
        <taxon>environmental samples</taxon>
    </lineage>
</organism>
<sequence>ERRPRSRPLRRRRLHGADHGPLRRQRVRPGGDDQGLPHAGARQRLRPALRARQPGAVPRGGHVGRRGDRGVVRLRRRCRGDGRRRGRVAQRTGAARLRRTAGARRGGAELARPRPAPRRGRRRRGGGV</sequence>
<feature type="non-terminal residue" evidence="2">
    <location>
        <position position="128"/>
    </location>
</feature>
<feature type="non-terminal residue" evidence="2">
    <location>
        <position position="1"/>
    </location>
</feature>
<feature type="compositionally biased region" description="Basic residues" evidence="1">
    <location>
        <begin position="1"/>
        <end position="14"/>
    </location>
</feature>
<accession>A0A6J4H1U3</accession>
<feature type="region of interest" description="Disordered" evidence="1">
    <location>
        <begin position="1"/>
        <end position="128"/>
    </location>
</feature>
<protein>
    <submittedName>
        <fullName evidence="2">Uncharacterized protein</fullName>
    </submittedName>
</protein>
<name>A0A6J4H1U3_9PROT</name>
<dbReference type="AlphaFoldDB" id="A0A6J4H1U3"/>
<gene>
    <name evidence="2" type="ORF">AVDCRST_MAG04-102</name>
</gene>
<evidence type="ECO:0000256" key="1">
    <source>
        <dbReference type="SAM" id="MobiDB-lite"/>
    </source>
</evidence>
<feature type="compositionally biased region" description="Low complexity" evidence="1">
    <location>
        <begin position="50"/>
        <end position="60"/>
    </location>
</feature>
<feature type="compositionally biased region" description="Basic residues" evidence="1">
    <location>
        <begin position="115"/>
        <end position="128"/>
    </location>
</feature>
<evidence type="ECO:0000313" key="2">
    <source>
        <dbReference type="EMBL" id="CAA9210820.1"/>
    </source>
</evidence>
<proteinExistence type="predicted"/>
<dbReference type="EMBL" id="CADCTL010000005">
    <property type="protein sequence ID" value="CAA9210820.1"/>
    <property type="molecule type" value="Genomic_DNA"/>
</dbReference>